<keyword evidence="2" id="KW-1185">Reference proteome</keyword>
<sequence>MQTIRLRISESVYSHLMWFLKRFSRSEVEIIRENDEFISVQEYLENELETIENGTAEFINLEQLDEKLETTIRKYED</sequence>
<gene>
    <name evidence="1" type="ORF">D1164_12200</name>
</gene>
<dbReference type="RefSeq" id="WP_119350266.1">
    <property type="nucleotide sequence ID" value="NZ_JBFHKJ010000040.1"/>
</dbReference>
<protein>
    <submittedName>
        <fullName evidence="1">tRNA pseudouridine synthase A</fullName>
    </submittedName>
</protein>
<dbReference type="Proteomes" id="UP000266441">
    <property type="component" value="Unassembled WGS sequence"/>
</dbReference>
<dbReference type="AlphaFoldDB" id="A0A399D285"/>
<proteinExistence type="predicted"/>
<comment type="caution">
    <text evidence="1">The sequence shown here is derived from an EMBL/GenBank/DDBJ whole genome shotgun (WGS) entry which is preliminary data.</text>
</comment>
<name>A0A399D285_9BACT</name>
<evidence type="ECO:0000313" key="2">
    <source>
        <dbReference type="Proteomes" id="UP000266441"/>
    </source>
</evidence>
<dbReference type="OrthoDB" id="1448232at2"/>
<evidence type="ECO:0000313" key="1">
    <source>
        <dbReference type="EMBL" id="RIH64801.1"/>
    </source>
</evidence>
<accession>A0A399D285</accession>
<organism evidence="1 2">
    <name type="scientific">Mariniphaga sediminis</name>
    <dbReference type="NCBI Taxonomy" id="1628158"/>
    <lineage>
        <taxon>Bacteria</taxon>
        <taxon>Pseudomonadati</taxon>
        <taxon>Bacteroidota</taxon>
        <taxon>Bacteroidia</taxon>
        <taxon>Marinilabiliales</taxon>
        <taxon>Prolixibacteraceae</taxon>
        <taxon>Mariniphaga</taxon>
    </lineage>
</organism>
<reference evidence="1 2" key="1">
    <citation type="journal article" date="2015" name="Int. J. Syst. Evol. Microbiol.">
        <title>Mariniphaga sediminis sp. nov., isolated from coastal sediment.</title>
        <authorList>
            <person name="Wang F.Q."/>
            <person name="Shen Q.Y."/>
            <person name="Chen G.J."/>
            <person name="Du Z.J."/>
        </authorList>
    </citation>
    <scope>NUCLEOTIDE SEQUENCE [LARGE SCALE GENOMIC DNA]</scope>
    <source>
        <strain evidence="1 2">SY21</strain>
    </source>
</reference>
<dbReference type="EMBL" id="QWET01000008">
    <property type="protein sequence ID" value="RIH64801.1"/>
    <property type="molecule type" value="Genomic_DNA"/>
</dbReference>